<organism evidence="1 2">
    <name type="scientific">Hydrogenovibrio marinus</name>
    <dbReference type="NCBI Taxonomy" id="28885"/>
    <lineage>
        <taxon>Bacteria</taxon>
        <taxon>Pseudomonadati</taxon>
        <taxon>Pseudomonadota</taxon>
        <taxon>Gammaproteobacteria</taxon>
        <taxon>Thiotrichales</taxon>
        <taxon>Piscirickettsiaceae</taxon>
        <taxon>Hydrogenovibrio</taxon>
    </lineage>
</organism>
<sequence length="145" mass="16256">MSTTIGYAIVADIGNIKVFDIEQTEQKTVSFHAYQSIESIEGHAKLSEIYSDRAGGYSNSIAGGHSSFENKSEIERKHHLTESLSEFINAFAKQHDAKLYLSISKPIHNQVKKGLNDLTLSKIKVFLAKDFTHQNVENIQKAFEL</sequence>
<comment type="caution">
    <text evidence="1">The sequence shown here is derived from an EMBL/GenBank/DDBJ whole genome shotgun (WGS) entry which is preliminary data.</text>
</comment>
<dbReference type="InterPro" id="IPR019291">
    <property type="entry name" value="Host_attachment_protein"/>
</dbReference>
<evidence type="ECO:0008006" key="3">
    <source>
        <dbReference type="Google" id="ProtNLM"/>
    </source>
</evidence>
<reference evidence="1 2" key="1">
    <citation type="submission" date="2014-04" db="EMBL/GenBank/DDBJ databases">
        <title>Draft genome sequence of Hydrogenovibrio marinus MH-110, a model organism for aerobic H2 metabolism.</title>
        <authorList>
            <person name="Cha H.J."/>
            <person name="Jo B.H."/>
            <person name="Hwang B.H."/>
        </authorList>
    </citation>
    <scope>NUCLEOTIDE SEQUENCE [LARGE SCALE GENOMIC DNA]</scope>
    <source>
        <strain evidence="1 2">MH-110</strain>
    </source>
</reference>
<dbReference type="STRING" id="28885.EI16_03050"/>
<dbReference type="Proteomes" id="UP000027341">
    <property type="component" value="Unassembled WGS sequence"/>
</dbReference>
<dbReference type="AlphaFoldDB" id="A0A066ZSQ4"/>
<gene>
    <name evidence="1" type="ORF">EI16_03050</name>
</gene>
<protein>
    <recommendedName>
        <fullName evidence="3">Host attachment protein</fullName>
    </recommendedName>
</protein>
<proteinExistence type="predicted"/>
<evidence type="ECO:0000313" key="1">
    <source>
        <dbReference type="EMBL" id="KDN95294.1"/>
    </source>
</evidence>
<evidence type="ECO:0000313" key="2">
    <source>
        <dbReference type="Proteomes" id="UP000027341"/>
    </source>
</evidence>
<dbReference type="EMBL" id="JMIU01000001">
    <property type="protein sequence ID" value="KDN95294.1"/>
    <property type="molecule type" value="Genomic_DNA"/>
</dbReference>
<keyword evidence="2" id="KW-1185">Reference proteome</keyword>
<dbReference type="Pfam" id="PF10116">
    <property type="entry name" value="Host_attach"/>
    <property type="match status" value="1"/>
</dbReference>
<name>A0A066ZSQ4_HYDMR</name>
<accession>A0A066ZSQ4</accession>